<evidence type="ECO:0000256" key="12">
    <source>
        <dbReference type="PROSITE-ProRule" id="PRU00091"/>
    </source>
</evidence>
<evidence type="ECO:0000313" key="18">
    <source>
        <dbReference type="Proteomes" id="UP000736787"/>
    </source>
</evidence>
<evidence type="ECO:0000256" key="9">
    <source>
        <dbReference type="ARBA" id="ARBA00032571"/>
    </source>
</evidence>
<feature type="region of interest" description="Disordered" evidence="13">
    <location>
        <begin position="40"/>
        <end position="118"/>
    </location>
</feature>
<evidence type="ECO:0000256" key="5">
    <source>
        <dbReference type="ARBA" id="ARBA00022771"/>
    </source>
</evidence>
<dbReference type="InterPro" id="IPR010569">
    <property type="entry name" value="Myotubularin-like_Pase_dom"/>
</dbReference>
<feature type="region of interest" description="Disordered" evidence="13">
    <location>
        <begin position="279"/>
        <end position="525"/>
    </location>
</feature>
<dbReference type="PANTHER" id="PTHR10807:SF128">
    <property type="entry name" value="PHOSPHATIDYLINOSITOL-3,5-BISPHOSPHATE 3-PHOSPHATASE"/>
    <property type="match status" value="1"/>
</dbReference>
<protein>
    <recommendedName>
        <fullName evidence="3">phosphatidylinositol-3,5-bisphosphate 3-phosphatase</fullName>
        <ecNumber evidence="3">3.1.3.95</ecNumber>
    </recommendedName>
    <alternativeName>
        <fullName evidence="9">Phosphatidylinositol-3,5-bisphosphate 3-phosphatase</fullName>
    </alternativeName>
</protein>
<evidence type="ECO:0000256" key="4">
    <source>
        <dbReference type="ARBA" id="ARBA00022723"/>
    </source>
</evidence>
<comment type="similarity">
    <text evidence="2">Belongs to the protein-tyrosine phosphatase family. Non-receptor class myotubularin subfamily.</text>
</comment>
<feature type="compositionally biased region" description="Acidic residues" evidence="13">
    <location>
        <begin position="53"/>
        <end position="68"/>
    </location>
</feature>
<name>A0A8T1ER78_9STRA</name>
<evidence type="ECO:0000313" key="17">
    <source>
        <dbReference type="EMBL" id="KAG2955915.1"/>
    </source>
</evidence>
<feature type="compositionally biased region" description="Basic residues" evidence="13">
    <location>
        <begin position="481"/>
        <end position="490"/>
    </location>
</feature>
<feature type="compositionally biased region" description="Basic and acidic residues" evidence="13">
    <location>
        <begin position="424"/>
        <end position="433"/>
    </location>
</feature>
<dbReference type="InterPro" id="IPR029021">
    <property type="entry name" value="Prot-tyrosine_phosphatase-like"/>
</dbReference>
<dbReference type="SMART" id="SM00064">
    <property type="entry name" value="FYVE"/>
    <property type="match status" value="1"/>
</dbReference>
<feature type="binding site" evidence="11">
    <location>
        <begin position="1237"/>
        <end position="1243"/>
    </location>
    <ligand>
        <name>substrate</name>
    </ligand>
</feature>
<evidence type="ECO:0000256" key="10">
    <source>
        <dbReference type="PIRSR" id="PIRSR630564-1"/>
    </source>
</evidence>
<keyword evidence="4" id="KW-0479">Metal-binding</keyword>
<evidence type="ECO:0000259" key="14">
    <source>
        <dbReference type="PROSITE" id="PS50178"/>
    </source>
</evidence>
<dbReference type="Pfam" id="PF01363">
    <property type="entry name" value="FYVE"/>
    <property type="match status" value="1"/>
</dbReference>
<dbReference type="InterPro" id="IPR017455">
    <property type="entry name" value="Znf_FYVE-rel"/>
</dbReference>
<feature type="compositionally biased region" description="Basic and acidic residues" evidence="13">
    <location>
        <begin position="1431"/>
        <end position="1449"/>
    </location>
</feature>
<dbReference type="PROSITE" id="PS50178">
    <property type="entry name" value="ZF_FYVE"/>
    <property type="match status" value="1"/>
</dbReference>
<dbReference type="InterPro" id="IPR011011">
    <property type="entry name" value="Znf_FYVE_PHD"/>
</dbReference>
<evidence type="ECO:0000313" key="16">
    <source>
        <dbReference type="EMBL" id="KAG2944341.1"/>
    </source>
</evidence>
<feature type="domain" description="FYVE-type" evidence="14">
    <location>
        <begin position="184"/>
        <end position="246"/>
    </location>
</feature>
<dbReference type="InterPro" id="IPR016130">
    <property type="entry name" value="Tyr_Pase_AS"/>
</dbReference>
<dbReference type="VEuPathDB" id="FungiDB:PC110_g3229"/>
<evidence type="ECO:0000256" key="8">
    <source>
        <dbReference type="ARBA" id="ARBA00023136"/>
    </source>
</evidence>
<dbReference type="GO" id="GO:0005737">
    <property type="term" value="C:cytoplasm"/>
    <property type="evidence" value="ECO:0007669"/>
    <property type="project" value="TreeGrafter"/>
</dbReference>
<keyword evidence="7" id="KW-0862">Zinc</keyword>
<gene>
    <name evidence="16" type="ORF">PC115_g414</name>
    <name evidence="17" type="ORF">PC117_g83</name>
</gene>
<evidence type="ECO:0000256" key="3">
    <source>
        <dbReference type="ARBA" id="ARBA00012903"/>
    </source>
</evidence>
<feature type="domain" description="Myotubularin phosphatase" evidence="15">
    <location>
        <begin position="1006"/>
        <end position="1400"/>
    </location>
</feature>
<sequence length="1535" mass="170662">MLSSAKSMDDEAARLAVLRDPKRMAALLVRAFSSSILDESVNGAARRRSTQTQEEEDEEVEETQEEFQELERRGSAGTAAEAPPLRVVIRPVAEDDEDDAGELDEEEDDDEEKPLDEEELEAAATALQTATRIVEELRLKMLLKAGQQMERQRQDNDEPPISSIAEANPSSTEGPGAPVPRARVRSNSACSGCGKSFNPFHRSKNCAACGFAFCPKCSSKNFVLPTCFGYRDESVRTCDLCAKWFQKAMDRYFDAMELAKDLEHDSSIHRGSMGEITIEEKPRSLSSFNNSTPVSTNTSDGILSVITRQRSSVSSPDPVPSSPSDEVADESVDNDDQIIPSISTSSTSRRRHRQSSITSAPSPSINKNKPWFSGHLRAMHVNDRLPRKKKTRGESEGGETENNSPELRSRRNRLSSVASSRSRHTNEDADDRPGGQQEDSAGNSPIDFQDGEDVSKRPGTGRGSSLTISVKPANGNDSMRPRRKTRRSKFSRSASFDLANLQSGVSPDSSPEMKRCNTFGPDEGRILASDVASSGSSDRSNSMRSLKAFDDSDIVDERAQLDSAEVKMKSEAKLSAAVLRFAVYEMGGKEGAGLRRTFGFTKANPVLDRYTLELDCRQRIVRAKSVFMHRFWSFHCDSVQSFVSGSSDGMARLVVFNGGQGNQTLELKFANDDEREQFKQAMDSCRSTNLDRMCKFASRTAMSLPARPELPASPVLDNFRSPMPLEPNTTFSADTSTSIESELGLTHDIGGNNAINSPVLQSIHVPLLPGEAVVKDTELQATMLIGPVSETNESTLVWGRIRGKIAVTNYRVIFTPFERVQVQLRCCGQGGIAYVPLFAITHVQLLYPGGRRPKSGRTYYAGMAGSASIISINCKDVRVMRFQLDSHASVSDDHAHKLRATIAKLADASQRYTIVERGSPIRTASPGFGPLPSSASDSDTFPDRERDREGSLLESKEPFFQNSSRIPAYAASPVLRPDRILTFPREISGSFASSYSISDVPPDQNGWNLFVDEREFKRQIGGDPAVSPFLKFYKNDRGNICKSYPSKLLLPASMNSATLAKVADFRAKNRLPVITYFHRRNRCVLTRSSQPLLGNLLSGTSNVSDQLLLGVYRRLPDIIKNQSQSSQSSRPLYIFDARKPKASTGNRLMGKGGVETPQDYPGAVIHHLNIANMYRMQSSFMGLMKLFLPGGVEDTDRTWLSSVESTRWLDHVRLVLDGALKIARVLELEGASALVHCSDGWDRTAQLCALAQLIIDPYYRTIRGFATLVEKDWLAFGHKYAERCGSDRNRDPQRNKSSPIMFQFIDAVWQMQRQYPRSFEFNERFLLHLANSLTSGLYGTFMYDSRLQRDVNEVKYNTVSVWTPVLMKPELYSNSNYEMHDGPIWPWVSCKMMRLWENYFFQWHPKYYKCQWACSLIYHGPSSSRGGTSSGDKDRENVQQQTPHRDAAHVKDPPALDLLATPITSSIAEEDGAHDVPIISLSSEDEDSSTREVVNAHKAKRMEVKKYARTKEIAVPTSELESAIGQPILGRSLQL</sequence>
<dbReference type="CDD" id="cd00065">
    <property type="entry name" value="FYVE_like_SF"/>
    <property type="match status" value="1"/>
</dbReference>
<reference evidence="17" key="1">
    <citation type="submission" date="2018-10" db="EMBL/GenBank/DDBJ databases">
        <title>Effector identification in a new, highly contiguous assembly of the strawberry crown rot pathogen Phytophthora cactorum.</title>
        <authorList>
            <person name="Armitage A.D."/>
            <person name="Nellist C.F."/>
            <person name="Bates H."/>
            <person name="Vickerstaff R.J."/>
            <person name="Harrison R.J."/>
        </authorList>
    </citation>
    <scope>NUCLEOTIDE SEQUENCE</scope>
    <source>
        <strain evidence="16">4032</strain>
        <strain evidence="17">4040</strain>
    </source>
</reference>
<feature type="compositionally biased region" description="Acidic residues" evidence="13">
    <location>
        <begin position="326"/>
        <end position="336"/>
    </location>
</feature>
<dbReference type="PANTHER" id="PTHR10807">
    <property type="entry name" value="MYOTUBULARIN-RELATED"/>
    <property type="match status" value="1"/>
</dbReference>
<dbReference type="Pfam" id="PF06602">
    <property type="entry name" value="Myotub-related"/>
    <property type="match status" value="1"/>
</dbReference>
<evidence type="ECO:0000256" key="13">
    <source>
        <dbReference type="SAM" id="MobiDB-lite"/>
    </source>
</evidence>
<dbReference type="GO" id="GO:0016020">
    <property type="term" value="C:membrane"/>
    <property type="evidence" value="ECO:0007669"/>
    <property type="project" value="UniProtKB-SubCell"/>
</dbReference>
<dbReference type="CDD" id="cd14507">
    <property type="entry name" value="PTP-MTM-like"/>
    <property type="match status" value="1"/>
</dbReference>
<evidence type="ECO:0000256" key="1">
    <source>
        <dbReference type="ARBA" id="ARBA00004370"/>
    </source>
</evidence>
<dbReference type="InterPro" id="IPR000306">
    <property type="entry name" value="Znf_FYVE"/>
</dbReference>
<accession>A0A8T1ER78</accession>
<feature type="region of interest" description="Disordered" evidence="13">
    <location>
        <begin position="148"/>
        <end position="180"/>
    </location>
</feature>
<keyword evidence="8" id="KW-0472">Membrane</keyword>
<organism evidence="17 18">
    <name type="scientific">Phytophthora cactorum</name>
    <dbReference type="NCBI Taxonomy" id="29920"/>
    <lineage>
        <taxon>Eukaryota</taxon>
        <taxon>Sar</taxon>
        <taxon>Stramenopiles</taxon>
        <taxon>Oomycota</taxon>
        <taxon>Peronosporomycetes</taxon>
        <taxon>Peronosporales</taxon>
        <taxon>Peronosporaceae</taxon>
        <taxon>Phytophthora</taxon>
    </lineage>
</organism>
<evidence type="ECO:0000256" key="6">
    <source>
        <dbReference type="ARBA" id="ARBA00022801"/>
    </source>
</evidence>
<dbReference type="Gene3D" id="2.30.29.30">
    <property type="entry name" value="Pleckstrin-homology domain (PH domain)/Phosphotyrosine-binding domain (PTB)"/>
    <property type="match status" value="1"/>
</dbReference>
<feature type="compositionally biased region" description="Polar residues" evidence="13">
    <location>
        <begin position="284"/>
        <end position="310"/>
    </location>
</feature>
<evidence type="ECO:0000256" key="11">
    <source>
        <dbReference type="PIRSR" id="PIRSR630564-2"/>
    </source>
</evidence>
<feature type="compositionally biased region" description="Acidic residues" evidence="13">
    <location>
        <begin position="94"/>
        <end position="118"/>
    </location>
</feature>
<dbReference type="InterPro" id="IPR011993">
    <property type="entry name" value="PH-like_dom_sf"/>
</dbReference>
<dbReference type="GO" id="GO:0008270">
    <property type="term" value="F:zinc ion binding"/>
    <property type="evidence" value="ECO:0007669"/>
    <property type="project" value="UniProtKB-KW"/>
</dbReference>
<dbReference type="Gene3D" id="3.30.40.10">
    <property type="entry name" value="Zinc/RING finger domain, C3HC4 (zinc finger)"/>
    <property type="match status" value="1"/>
</dbReference>
<dbReference type="SUPFAM" id="SSF57903">
    <property type="entry name" value="FYVE/PHD zinc finger"/>
    <property type="match status" value="1"/>
</dbReference>
<dbReference type="GO" id="GO:0052629">
    <property type="term" value="F:phosphatidylinositol-3,5-bisphosphate 3-phosphatase activity"/>
    <property type="evidence" value="ECO:0007669"/>
    <property type="project" value="UniProtKB-EC"/>
</dbReference>
<evidence type="ECO:0000256" key="2">
    <source>
        <dbReference type="ARBA" id="ARBA00007471"/>
    </source>
</evidence>
<dbReference type="PROSITE" id="PS00383">
    <property type="entry name" value="TYR_PHOSPHATASE_1"/>
    <property type="match status" value="1"/>
</dbReference>
<comment type="caution">
    <text evidence="17">The sequence shown here is derived from an EMBL/GenBank/DDBJ whole genome shotgun (WGS) entry which is preliminary data.</text>
</comment>
<keyword evidence="6" id="KW-0378">Hydrolase</keyword>
<dbReference type="EMBL" id="RCMK01000001">
    <property type="protein sequence ID" value="KAG2955915.1"/>
    <property type="molecule type" value="Genomic_DNA"/>
</dbReference>
<feature type="compositionally biased region" description="Polar residues" evidence="13">
    <location>
        <begin position="500"/>
        <end position="509"/>
    </location>
</feature>
<dbReference type="SUPFAM" id="SSF50729">
    <property type="entry name" value="PH domain-like"/>
    <property type="match status" value="1"/>
</dbReference>
<dbReference type="EMBL" id="RCMI01000004">
    <property type="protein sequence ID" value="KAG2944341.1"/>
    <property type="molecule type" value="Genomic_DNA"/>
</dbReference>
<dbReference type="PROSITE" id="PS51339">
    <property type="entry name" value="PPASE_MYOTUBULARIN"/>
    <property type="match status" value="1"/>
</dbReference>
<feature type="region of interest" description="Disordered" evidence="13">
    <location>
        <begin position="920"/>
        <end position="953"/>
    </location>
</feature>
<dbReference type="Proteomes" id="UP000774804">
    <property type="component" value="Unassembled WGS sequence"/>
</dbReference>
<proteinExistence type="inferred from homology"/>
<dbReference type="Proteomes" id="UP000736787">
    <property type="component" value="Unassembled WGS sequence"/>
</dbReference>
<keyword evidence="5 12" id="KW-0863">Zinc-finger</keyword>
<evidence type="ECO:0000256" key="7">
    <source>
        <dbReference type="ARBA" id="ARBA00022833"/>
    </source>
</evidence>
<evidence type="ECO:0000259" key="15">
    <source>
        <dbReference type="PROSITE" id="PS51339"/>
    </source>
</evidence>
<feature type="region of interest" description="Disordered" evidence="13">
    <location>
        <begin position="1424"/>
        <end position="1449"/>
    </location>
</feature>
<comment type="subcellular location">
    <subcellularLocation>
        <location evidence="1">Membrane</location>
    </subcellularLocation>
</comment>
<dbReference type="InterPro" id="IPR013083">
    <property type="entry name" value="Znf_RING/FYVE/PHD"/>
</dbReference>
<feature type="compositionally biased region" description="Basic and acidic residues" evidence="13">
    <location>
        <begin position="941"/>
        <end position="953"/>
    </location>
</feature>
<dbReference type="SUPFAM" id="SSF52799">
    <property type="entry name" value="(Phosphotyrosine protein) phosphatases II"/>
    <property type="match status" value="1"/>
</dbReference>
<dbReference type="EC" id="3.1.3.95" evidence="3"/>
<dbReference type="InterPro" id="IPR030564">
    <property type="entry name" value="Myotubularin"/>
</dbReference>
<feature type="compositionally biased region" description="Low complexity" evidence="13">
    <location>
        <begin position="338"/>
        <end position="347"/>
    </location>
</feature>
<feature type="active site" description="Phosphocysteine intermediate" evidence="10">
    <location>
        <position position="1237"/>
    </location>
</feature>